<feature type="region of interest" description="Disordered" evidence="3">
    <location>
        <begin position="297"/>
        <end position="320"/>
    </location>
</feature>
<feature type="domain" description="DUF1985" evidence="5">
    <location>
        <begin position="90"/>
        <end position="185"/>
    </location>
</feature>
<evidence type="ECO:0000259" key="5">
    <source>
        <dbReference type="Pfam" id="PF09331"/>
    </source>
</evidence>
<feature type="compositionally biased region" description="Basic and acidic residues" evidence="3">
    <location>
        <begin position="534"/>
        <end position="546"/>
    </location>
</feature>
<reference evidence="6" key="1">
    <citation type="submission" date="2018-11" db="EMBL/GenBank/DDBJ databases">
        <authorList>
            <consortium name="Genoscope - CEA"/>
            <person name="William W."/>
        </authorList>
    </citation>
    <scope>NUCLEOTIDE SEQUENCE</scope>
</reference>
<proteinExistence type="predicted"/>
<dbReference type="AlphaFoldDB" id="A0A3P6E934"/>
<feature type="region of interest" description="Disordered" evidence="3">
    <location>
        <begin position="413"/>
        <end position="491"/>
    </location>
</feature>
<dbReference type="PANTHER" id="PTHR48449">
    <property type="entry name" value="DUF1985 DOMAIN-CONTAINING PROTEIN"/>
    <property type="match status" value="1"/>
</dbReference>
<dbReference type="Pfam" id="PF09331">
    <property type="entry name" value="DUF1985"/>
    <property type="match status" value="1"/>
</dbReference>
<organism evidence="6">
    <name type="scientific">Brassica oleracea</name>
    <name type="common">Wild cabbage</name>
    <dbReference type="NCBI Taxonomy" id="3712"/>
    <lineage>
        <taxon>Eukaryota</taxon>
        <taxon>Viridiplantae</taxon>
        <taxon>Streptophyta</taxon>
        <taxon>Embryophyta</taxon>
        <taxon>Tracheophyta</taxon>
        <taxon>Spermatophyta</taxon>
        <taxon>Magnoliopsida</taxon>
        <taxon>eudicotyledons</taxon>
        <taxon>Gunneridae</taxon>
        <taxon>Pentapetalae</taxon>
        <taxon>rosids</taxon>
        <taxon>malvids</taxon>
        <taxon>Brassicales</taxon>
        <taxon>Brassicaceae</taxon>
        <taxon>Brassiceae</taxon>
        <taxon>Brassica</taxon>
    </lineage>
</organism>
<feature type="region of interest" description="Disordered" evidence="3">
    <location>
        <begin position="197"/>
        <end position="217"/>
    </location>
</feature>
<evidence type="ECO:0000259" key="4">
    <source>
        <dbReference type="Pfam" id="PF02902"/>
    </source>
</evidence>
<accession>A0A3P6E934</accession>
<dbReference type="GO" id="GO:0006508">
    <property type="term" value="P:proteolysis"/>
    <property type="evidence" value="ECO:0007669"/>
    <property type="project" value="UniProtKB-KW"/>
</dbReference>
<protein>
    <recommendedName>
        <fullName evidence="7">Ubiquitin-like protease family profile domain-containing protein</fullName>
    </recommendedName>
</protein>
<feature type="region of interest" description="Disordered" evidence="3">
    <location>
        <begin position="534"/>
        <end position="563"/>
    </location>
</feature>
<gene>
    <name evidence="6" type="ORF">BOLC7T41688H</name>
</gene>
<feature type="domain" description="Ubiquitin-like protease family profile" evidence="4">
    <location>
        <begin position="721"/>
        <end position="808"/>
    </location>
</feature>
<feature type="compositionally biased region" description="Polar residues" evidence="3">
    <location>
        <begin position="413"/>
        <end position="446"/>
    </location>
</feature>
<keyword evidence="1" id="KW-0645">Protease</keyword>
<dbReference type="EMBL" id="LR031876">
    <property type="protein sequence ID" value="VDD36128.1"/>
    <property type="molecule type" value="Genomic_DNA"/>
</dbReference>
<evidence type="ECO:0000256" key="3">
    <source>
        <dbReference type="SAM" id="MobiDB-lite"/>
    </source>
</evidence>
<dbReference type="Pfam" id="PF02902">
    <property type="entry name" value="Peptidase_C48"/>
    <property type="match status" value="1"/>
</dbReference>
<dbReference type="InterPro" id="IPR015410">
    <property type="entry name" value="DUF1985"/>
</dbReference>
<evidence type="ECO:0000256" key="1">
    <source>
        <dbReference type="ARBA" id="ARBA00022670"/>
    </source>
</evidence>
<evidence type="ECO:0000256" key="2">
    <source>
        <dbReference type="ARBA" id="ARBA00022801"/>
    </source>
</evidence>
<dbReference type="InterPro" id="IPR003653">
    <property type="entry name" value="Peptidase_C48_C"/>
</dbReference>
<feature type="compositionally biased region" description="Polar residues" evidence="3">
    <location>
        <begin position="473"/>
        <end position="484"/>
    </location>
</feature>
<dbReference type="GO" id="GO:0008234">
    <property type="term" value="F:cysteine-type peptidase activity"/>
    <property type="evidence" value="ECO:0007669"/>
    <property type="project" value="InterPro"/>
</dbReference>
<evidence type="ECO:0000313" key="6">
    <source>
        <dbReference type="EMBL" id="VDD36128.1"/>
    </source>
</evidence>
<keyword evidence="2" id="KW-0378">Hydrolase</keyword>
<name>A0A3P6E934_BRAOL</name>
<dbReference type="PANTHER" id="PTHR48449:SF2">
    <property type="entry name" value="UBIQUITIN-LIKE PROTEASE FAMILY PROFILE DOMAIN-CONTAINING PROTEIN"/>
    <property type="match status" value="1"/>
</dbReference>
<sequence>MVRVSLVDSPVSSESDDMVKMIKVPDRMFADGEKPVGVRVLAYHRSSGIRSILRVLSDKEIQFIKNSTFGKFIDLADKPAFSGRFARYILSRQLKVNKKHQVWFRFAGNPIRFSLREFSIVTGLPCGKFPRKSRKNKKERMAETPYWPTLFGGTDVVTVSSVIRMLRKKTVVDKEIRIKYALLALAVPALTEVVQEVGSSSSESESDREDGDLHEKHNKRLTLCPEHARDVDHKCEVPVKCIIEDDSIHPVDNEYEDYSDEETDQKIENVLRLHSEKHDFNNSMFKGGLTMAEVERIGGKRKGKKNDTKTGKKSASPETVSDSKVATLLYDKMKPKISRFRETTKNLDATVKAATEEFVSMESRVGTLVESKIKSMIESVMVPMIERKLFQMKGDIIQSIETMITNQHQDPIINSKSQSSSVQDHYNSDPTSNDTENVQPTENTYVQDEPSHIPEGDINDSSTRCLSPHISGLTPSPNVTSLENQMEHRPPSKTVKFLAPVAPQCLRTERLEMALRDPFSFIENPLFALGLSQEEKQDHTDGRSSQEPESIEEDRHEKLPQRRKSLRLGNFLNSTLPQSTSVEQISGMELFPVIEIPSFSLGLSQEDNNDDLVNGLAAEQVAVEKDNPFDLQECRRGKRQKTVTHGLVDVFQCSPDILNRAWESQMAVYGKADSWEYTQKYTKLAQKNHICNVIHLGGCQVSNKDINDIVERAKPYSSKVVMDVLMKHLSLSYANQSLSEESKKSVFLDSKFVASLSRNYSKFSKIQAKETHVFTKGLVEVFGEMVDHCSDHYVFYVPFNRDKKHWVAGWRISNSQLVPMVVERAKTVPQNIIISADSSLTSVLLMQTHALSGIEACRCIAPHILASEGQRVAVLLYEYHMKL</sequence>
<evidence type="ECO:0008006" key="7">
    <source>
        <dbReference type="Google" id="ProtNLM"/>
    </source>
</evidence>